<dbReference type="EMBL" id="MSIE01000025">
    <property type="protein sequence ID" value="OLF16772.1"/>
    <property type="molecule type" value="Genomic_DNA"/>
</dbReference>
<dbReference type="InterPro" id="IPR041483">
    <property type="entry name" value="TetR_C_34"/>
</dbReference>
<dbReference type="OrthoDB" id="6637160at2"/>
<gene>
    <name evidence="4" type="ORF">BU204_15010</name>
</gene>
<evidence type="ECO:0000256" key="2">
    <source>
        <dbReference type="PROSITE-ProRule" id="PRU00335"/>
    </source>
</evidence>
<protein>
    <recommendedName>
        <fullName evidence="3">HTH tetR-type domain-containing protein</fullName>
    </recommendedName>
</protein>
<dbReference type="STRING" id="1912961.BU204_15010"/>
<dbReference type="Gene3D" id="1.10.357.10">
    <property type="entry name" value="Tetracycline Repressor, domain 2"/>
    <property type="match status" value="1"/>
</dbReference>
<dbReference type="InterPro" id="IPR009057">
    <property type="entry name" value="Homeodomain-like_sf"/>
</dbReference>
<comment type="caution">
    <text evidence="4">The sequence shown here is derived from an EMBL/GenBank/DDBJ whole genome shotgun (WGS) entry which is preliminary data.</text>
</comment>
<proteinExistence type="predicted"/>
<dbReference type="Pfam" id="PF17929">
    <property type="entry name" value="TetR_C_34"/>
    <property type="match status" value="1"/>
</dbReference>
<dbReference type="PRINTS" id="PR00455">
    <property type="entry name" value="HTHTETR"/>
</dbReference>
<evidence type="ECO:0000256" key="1">
    <source>
        <dbReference type="ARBA" id="ARBA00023125"/>
    </source>
</evidence>
<dbReference type="RefSeq" id="WP_075126282.1">
    <property type="nucleotide sequence ID" value="NZ_MSIE01000025.1"/>
</dbReference>
<reference evidence="4 5" key="1">
    <citation type="submission" date="2016-12" db="EMBL/GenBank/DDBJ databases">
        <title>The draft genome sequence of Actinophytocola sp. 11-183.</title>
        <authorList>
            <person name="Wang W."/>
            <person name="Yuan L."/>
        </authorList>
    </citation>
    <scope>NUCLEOTIDE SEQUENCE [LARGE SCALE GENOMIC DNA]</scope>
    <source>
        <strain evidence="4 5">11-183</strain>
    </source>
</reference>
<dbReference type="SUPFAM" id="SSF46689">
    <property type="entry name" value="Homeodomain-like"/>
    <property type="match status" value="1"/>
</dbReference>
<sequence length="215" mass="23440">MTFQRARRPEHKRQRYEAILAAARALGTRQGVRAVSLADIAGAVGVHKSALLRYFETREEIYLRIATEDWPDWVQGMRARLAGVAVGSVSEVAAALAATLAERPLLCDLLTHASLNLERNVSLDAARAYKRATVDALAAVAAEIRTVLPELSEDDAIELVGAVNAVAASLWQAAHPPPLMQALYEEEPDLRVANFPFEPTIARLAETLILGIRAR</sequence>
<evidence type="ECO:0000259" key="3">
    <source>
        <dbReference type="PROSITE" id="PS50977"/>
    </source>
</evidence>
<keyword evidence="5" id="KW-1185">Reference proteome</keyword>
<dbReference type="Pfam" id="PF00440">
    <property type="entry name" value="TetR_N"/>
    <property type="match status" value="1"/>
</dbReference>
<keyword evidence="1 2" id="KW-0238">DNA-binding</keyword>
<feature type="DNA-binding region" description="H-T-H motif" evidence="2">
    <location>
        <begin position="36"/>
        <end position="55"/>
    </location>
</feature>
<dbReference type="PANTHER" id="PTHR30055">
    <property type="entry name" value="HTH-TYPE TRANSCRIPTIONAL REGULATOR RUTR"/>
    <property type="match status" value="1"/>
</dbReference>
<accession>A0A1Q8CR09</accession>
<dbReference type="InterPro" id="IPR001647">
    <property type="entry name" value="HTH_TetR"/>
</dbReference>
<dbReference type="Proteomes" id="UP000185596">
    <property type="component" value="Unassembled WGS sequence"/>
</dbReference>
<dbReference type="PANTHER" id="PTHR30055:SF178">
    <property type="entry name" value="POSSIBLE TRANSCRIPTIONAL REGULATORY PROTEIN"/>
    <property type="match status" value="1"/>
</dbReference>
<dbReference type="GO" id="GO:0000976">
    <property type="term" value="F:transcription cis-regulatory region binding"/>
    <property type="evidence" value="ECO:0007669"/>
    <property type="project" value="TreeGrafter"/>
</dbReference>
<feature type="domain" description="HTH tetR-type" evidence="3">
    <location>
        <begin position="13"/>
        <end position="73"/>
    </location>
</feature>
<evidence type="ECO:0000313" key="4">
    <source>
        <dbReference type="EMBL" id="OLF16772.1"/>
    </source>
</evidence>
<dbReference type="AlphaFoldDB" id="A0A1Q8CR09"/>
<dbReference type="GO" id="GO:0003700">
    <property type="term" value="F:DNA-binding transcription factor activity"/>
    <property type="evidence" value="ECO:0007669"/>
    <property type="project" value="TreeGrafter"/>
</dbReference>
<organism evidence="4 5">
    <name type="scientific">Actinophytocola xanthii</name>
    <dbReference type="NCBI Taxonomy" id="1912961"/>
    <lineage>
        <taxon>Bacteria</taxon>
        <taxon>Bacillati</taxon>
        <taxon>Actinomycetota</taxon>
        <taxon>Actinomycetes</taxon>
        <taxon>Pseudonocardiales</taxon>
        <taxon>Pseudonocardiaceae</taxon>
    </lineage>
</organism>
<dbReference type="PROSITE" id="PS50977">
    <property type="entry name" value="HTH_TETR_2"/>
    <property type="match status" value="1"/>
</dbReference>
<dbReference type="InterPro" id="IPR050109">
    <property type="entry name" value="HTH-type_TetR-like_transc_reg"/>
</dbReference>
<evidence type="ECO:0000313" key="5">
    <source>
        <dbReference type="Proteomes" id="UP000185596"/>
    </source>
</evidence>
<name>A0A1Q8CR09_9PSEU</name>